<sequence>MFVESYEEARSAFRAAMTALGGRLESAVIPGIGVQGEALTIDWAVIGPAHASHSLLSISGVHGAEGHAGSAAQRAFAAEFDPRDLGEDCNMVMIHALNPWGFSHGHRVDADNVDLSRNFGDFDVPLRLNPDYARIHDTVCPDQWDEGLLGRVGALFQSLTAELGAAAALTAFTGGQHSHPDGVGFGGVGPSPSQHVFKRIVDTELTACRRMAYLEWHTGFGDYGGPLVVALDAPGTAARDRMARWWAGQGLQGEDQAFESGETPDWSGLLLPGLRRLAPHIDIVGAPIEIGTVSNFEAFEAVMIDRWLRLGLEPKSVDLCATLRARLRAAYDPADPLWRDRVVEIGRSMHGAALRGLRAWRAENRAGA</sequence>
<dbReference type="Gene3D" id="3.40.630.10">
    <property type="entry name" value="Zn peptidases"/>
    <property type="match status" value="1"/>
</dbReference>
<dbReference type="EMBL" id="CP061038">
    <property type="protein sequence ID" value="QNQ10801.1"/>
    <property type="molecule type" value="Genomic_DNA"/>
</dbReference>
<dbReference type="Proteomes" id="UP000516148">
    <property type="component" value="Chromosome"/>
</dbReference>
<protein>
    <submittedName>
        <fullName evidence="1">DUF2817 domain-containing protein</fullName>
    </submittedName>
</protein>
<reference evidence="1 2" key="1">
    <citation type="submission" date="2020-09" db="EMBL/GenBank/DDBJ databases">
        <title>Sphingomonas sp., a new species isolated from pork steak.</title>
        <authorList>
            <person name="Heidler von Heilborn D."/>
        </authorList>
    </citation>
    <scope>NUCLEOTIDE SEQUENCE [LARGE SCALE GENOMIC DNA]</scope>
    <source>
        <strain evidence="2">S8-3T</strain>
    </source>
</reference>
<dbReference type="InterPro" id="IPR021259">
    <property type="entry name" value="DUF2817"/>
</dbReference>
<dbReference type="Pfam" id="PF10994">
    <property type="entry name" value="DUF2817"/>
    <property type="match status" value="1"/>
</dbReference>
<evidence type="ECO:0000313" key="1">
    <source>
        <dbReference type="EMBL" id="QNQ10801.1"/>
    </source>
</evidence>
<dbReference type="KEGG" id="spap:H3Z74_06330"/>
<name>A0A7H0LM98_9SPHN</name>
<dbReference type="RefSeq" id="WP_187763091.1">
    <property type="nucleotide sequence ID" value="NZ_CP061038.1"/>
</dbReference>
<accession>A0A7H0LM98</accession>
<gene>
    <name evidence="1" type="ORF">H3Z74_06330</name>
</gene>
<proteinExistence type="predicted"/>
<dbReference type="CDD" id="cd06233">
    <property type="entry name" value="M14-like"/>
    <property type="match status" value="1"/>
</dbReference>
<dbReference type="SUPFAM" id="SSF53187">
    <property type="entry name" value="Zn-dependent exopeptidases"/>
    <property type="match status" value="1"/>
</dbReference>
<keyword evidence="2" id="KW-1185">Reference proteome</keyword>
<dbReference type="AlphaFoldDB" id="A0A7H0LM98"/>
<organism evidence="1 2">
    <name type="scientific">Sphingomonas alpina</name>
    <dbReference type="NCBI Taxonomy" id="653931"/>
    <lineage>
        <taxon>Bacteria</taxon>
        <taxon>Pseudomonadati</taxon>
        <taxon>Pseudomonadota</taxon>
        <taxon>Alphaproteobacteria</taxon>
        <taxon>Sphingomonadales</taxon>
        <taxon>Sphingomonadaceae</taxon>
        <taxon>Sphingomonas</taxon>
    </lineage>
</organism>
<evidence type="ECO:0000313" key="2">
    <source>
        <dbReference type="Proteomes" id="UP000516148"/>
    </source>
</evidence>